<organism evidence="2 3">
    <name type="scientific">Xenorhabdus szentirmaii DSM 16338</name>
    <dbReference type="NCBI Taxonomy" id="1427518"/>
    <lineage>
        <taxon>Bacteria</taxon>
        <taxon>Pseudomonadati</taxon>
        <taxon>Pseudomonadota</taxon>
        <taxon>Gammaproteobacteria</taxon>
        <taxon>Enterobacterales</taxon>
        <taxon>Morganellaceae</taxon>
        <taxon>Xenorhabdus</taxon>
    </lineage>
</organism>
<dbReference type="AlphaFoldDB" id="W1J3W3"/>
<comment type="caution">
    <text evidence="2">The sequence shown here is derived from an EMBL/GenBank/DDBJ whole genome shotgun (WGS) entry which is preliminary data.</text>
</comment>
<evidence type="ECO:0000313" key="2">
    <source>
        <dbReference type="EMBL" id="CDL84145.1"/>
    </source>
</evidence>
<sequence length="84" mass="9912">MMETYIQLKLEHKDFHFYTLKRAESRYAICHTLGYALPDYLTKAEPKVSLIVRLFPEENKFNSAIFLLLLIAFITTFLNEDGHK</sequence>
<keyword evidence="3" id="KW-1185">Reference proteome</keyword>
<keyword evidence="1" id="KW-1133">Transmembrane helix</keyword>
<dbReference type="Proteomes" id="UP000019202">
    <property type="component" value="Unassembled WGS sequence"/>
</dbReference>
<dbReference type="STRING" id="1427518.XSR1_40174"/>
<keyword evidence="1" id="KW-0472">Membrane</keyword>
<feature type="transmembrane region" description="Helical" evidence="1">
    <location>
        <begin position="61"/>
        <end position="78"/>
    </location>
</feature>
<dbReference type="EMBL" id="CBXF010000099">
    <property type="protein sequence ID" value="CDL84145.1"/>
    <property type="molecule type" value="Genomic_DNA"/>
</dbReference>
<reference evidence="2" key="1">
    <citation type="submission" date="2013-11" db="EMBL/GenBank/DDBJ databases">
        <title>Draft genome sequence and annotation of the entomopathogenic bacteria, Xenorhabdus cabanillasi strain JM26 and Xenorhabdus szentirmai strain DSM 16338.</title>
        <authorList>
            <person name="Gualtieri M."/>
            <person name="Ogier J.C."/>
            <person name="Pages S."/>
            <person name="Givaudan A."/>
            <person name="Gaudriault S."/>
        </authorList>
    </citation>
    <scope>NUCLEOTIDE SEQUENCE [LARGE SCALE GENOMIC DNA]</scope>
    <source>
        <strain evidence="2">DSM 16338</strain>
    </source>
</reference>
<name>W1J3W3_9GAMM</name>
<proteinExistence type="predicted"/>
<evidence type="ECO:0000313" key="3">
    <source>
        <dbReference type="Proteomes" id="UP000019202"/>
    </source>
</evidence>
<accession>W1J3W3</accession>
<gene>
    <name evidence="2" type="ORF">XSR1_40174</name>
</gene>
<protein>
    <submittedName>
        <fullName evidence="2">Uncharacterized protein</fullName>
    </submittedName>
</protein>
<keyword evidence="1" id="KW-0812">Transmembrane</keyword>
<evidence type="ECO:0000256" key="1">
    <source>
        <dbReference type="SAM" id="Phobius"/>
    </source>
</evidence>